<comment type="caution">
    <text evidence="3">The sequence shown here is derived from an EMBL/GenBank/DDBJ whole genome shotgun (WGS) entry which is preliminary data.</text>
</comment>
<dbReference type="OrthoDB" id="7605387at2"/>
<organism evidence="3 4">
    <name type="scientific">Roseospira marina</name>
    <dbReference type="NCBI Taxonomy" id="140057"/>
    <lineage>
        <taxon>Bacteria</taxon>
        <taxon>Pseudomonadati</taxon>
        <taxon>Pseudomonadota</taxon>
        <taxon>Alphaproteobacteria</taxon>
        <taxon>Rhodospirillales</taxon>
        <taxon>Rhodospirillaceae</taxon>
        <taxon>Roseospira</taxon>
    </lineage>
</organism>
<evidence type="ECO:0000313" key="3">
    <source>
        <dbReference type="EMBL" id="KAA5603789.1"/>
    </source>
</evidence>
<dbReference type="RefSeq" id="WP_150064073.1">
    <property type="nucleotide sequence ID" value="NZ_JACIGJ010000028.1"/>
</dbReference>
<dbReference type="PROSITE" id="PS51913">
    <property type="entry name" value="HTH_HARE"/>
    <property type="match status" value="1"/>
</dbReference>
<protein>
    <recommendedName>
        <fullName evidence="2">HTH HARE-type domain-containing protein</fullName>
    </recommendedName>
</protein>
<sequence length="328" mass="37314">MMRPLFEDGMPPTITPAGGTMDSYLEIAERVLRGTRRPMSARGILDAAYQANIVPDHLKGKTQHKTLQARLSEDILHRGNDSRFYRTEPGIFFLCEFISAPDVPKKFKEKFPARRRTRDLQRGLPLGVSRVFLGNSSAGISPLSADELFRSAEERGAMRYMLPQDFDDYATIWSFSLVRRNRSFLSYRIGRYRDDRDTFANKRTIGFPGLVTDSDYSLFSQRDYGTADKALSILLLDLDLSLHSFQGGEPIKPKPIFALEAEGDDGVGVLLVVLEWVCPNWFEPTTRRLSLNDPNWLDVSVPPNNPDDFEPWSNAVFSLLYEHGLRQE</sequence>
<evidence type="ECO:0000259" key="2">
    <source>
        <dbReference type="PROSITE" id="PS51913"/>
    </source>
</evidence>
<feature type="domain" description="HTH HARE-type" evidence="2">
    <location>
        <begin position="22"/>
        <end position="97"/>
    </location>
</feature>
<keyword evidence="4" id="KW-1185">Reference proteome</keyword>
<dbReference type="EMBL" id="VWPJ01000031">
    <property type="protein sequence ID" value="KAA5603789.1"/>
    <property type="molecule type" value="Genomic_DNA"/>
</dbReference>
<gene>
    <name evidence="3" type="ORF">F1188_19220</name>
</gene>
<evidence type="ECO:0000313" key="4">
    <source>
        <dbReference type="Proteomes" id="UP000324065"/>
    </source>
</evidence>
<dbReference type="AlphaFoldDB" id="A0A5M6I7T2"/>
<name>A0A5M6I7T2_9PROT</name>
<keyword evidence="1" id="KW-0804">Transcription</keyword>
<dbReference type="Pfam" id="PF05066">
    <property type="entry name" value="HARE-HTH"/>
    <property type="match status" value="1"/>
</dbReference>
<evidence type="ECO:0000256" key="1">
    <source>
        <dbReference type="ARBA" id="ARBA00023163"/>
    </source>
</evidence>
<reference evidence="3 4" key="1">
    <citation type="submission" date="2019-09" db="EMBL/GenBank/DDBJ databases">
        <title>Genome sequence of Roseospira marina, one of the more divergent members of the non-sulfur purple photosynthetic bacterial family, the Rhodospirillaceae.</title>
        <authorList>
            <person name="Meyer T."/>
            <person name="Kyndt J."/>
        </authorList>
    </citation>
    <scope>NUCLEOTIDE SEQUENCE [LARGE SCALE GENOMIC DNA]</scope>
    <source>
        <strain evidence="3 4">DSM 15113</strain>
    </source>
</reference>
<accession>A0A5M6I7T2</accession>
<proteinExistence type="predicted"/>
<dbReference type="GO" id="GO:0006355">
    <property type="term" value="P:regulation of DNA-templated transcription"/>
    <property type="evidence" value="ECO:0007669"/>
    <property type="project" value="InterPro"/>
</dbReference>
<dbReference type="InterPro" id="IPR007759">
    <property type="entry name" value="Asxl_HARE-HTH"/>
</dbReference>
<dbReference type="Proteomes" id="UP000324065">
    <property type="component" value="Unassembled WGS sequence"/>
</dbReference>